<name>A0ABQ1WZP8_9BACT</name>
<comment type="similarity">
    <text evidence="3">Belongs to the AAA ATPase family.</text>
</comment>
<gene>
    <name evidence="6" type="ORF">GCM10011378_31180</name>
</gene>
<dbReference type="InterPro" id="IPR050168">
    <property type="entry name" value="AAA_ATPase_domain"/>
</dbReference>
<feature type="region of interest" description="Disordered" evidence="4">
    <location>
        <begin position="136"/>
        <end position="169"/>
    </location>
</feature>
<dbReference type="Pfam" id="PF17862">
    <property type="entry name" value="AAA_lid_3"/>
    <property type="match status" value="1"/>
</dbReference>
<dbReference type="InterPro" id="IPR011990">
    <property type="entry name" value="TPR-like_helical_dom_sf"/>
</dbReference>
<dbReference type="SUPFAM" id="SSF48452">
    <property type="entry name" value="TPR-like"/>
    <property type="match status" value="1"/>
</dbReference>
<comment type="caution">
    <text evidence="6">The sequence shown here is derived from an EMBL/GenBank/DDBJ whole genome shotgun (WGS) entry which is preliminary data.</text>
</comment>
<dbReference type="Pfam" id="PF14559">
    <property type="entry name" value="TPR_19"/>
    <property type="match status" value="1"/>
</dbReference>
<dbReference type="SMART" id="SM00028">
    <property type="entry name" value="TPR"/>
    <property type="match status" value="3"/>
</dbReference>
<dbReference type="GO" id="GO:0051301">
    <property type="term" value="P:cell division"/>
    <property type="evidence" value="ECO:0007669"/>
    <property type="project" value="UniProtKB-KW"/>
</dbReference>
<accession>A0ABQ1WZP8</accession>
<keyword evidence="1 3" id="KW-0547">Nucleotide-binding</keyword>
<dbReference type="PROSITE" id="PS00674">
    <property type="entry name" value="AAA"/>
    <property type="match status" value="1"/>
</dbReference>
<feature type="domain" description="AAA+ ATPase" evidence="5">
    <location>
        <begin position="218"/>
        <end position="355"/>
    </location>
</feature>
<dbReference type="RefSeq" id="WP_188558789.1">
    <property type="nucleotide sequence ID" value="NZ_BMGS01000008.1"/>
</dbReference>
<evidence type="ECO:0000256" key="4">
    <source>
        <dbReference type="SAM" id="MobiDB-lite"/>
    </source>
</evidence>
<keyword evidence="6" id="KW-0132">Cell division</keyword>
<sequence length="467" mass="50343">MPATPNSSAIEPLLEALSFSPDNLALRKHVAGLLTQAGRFAEAEELYRTGLRQAPDDAELQLGLAETYAELGKSSAAFVVVEELLGTHPEHARAHLLHARLLLAADQLPAAREAYSTALTYNPTLEDAELARRLRGGQTAQPAHGGSPTPFPSGPGSPTPDDDDDFSGIEHTLFSGLERPKITFADVGGMESIKEEIRLKIIHPLQFPDLYKAYGKAAGGGMLLYGPPGCGKTYLARATAGEVQASFIHVGINDILDMWLGNSERNLHQLFEQARLQAPCVLFFDEVDALAANRHDLRQSAGRTVINQFLSELDGATRSNEGVLILAATNAPWHLDSAFRRPGRFDRILLVTPPDEAAREAVLNVLLQGKPVASSVNLRKLAAQTAGFSGADLQAVVDVAIEACLRESMKAGKPLPLEQRTLAEATGKVKPSTREWFATAKNYALYSNEGGIYDDILVYLGIKKPSA</sequence>
<dbReference type="PANTHER" id="PTHR23077:SF171">
    <property type="entry name" value="NUCLEAR VALOSIN-CONTAINING PROTEIN-LIKE"/>
    <property type="match status" value="1"/>
</dbReference>
<keyword evidence="6" id="KW-0131">Cell cycle</keyword>
<evidence type="ECO:0000313" key="6">
    <source>
        <dbReference type="EMBL" id="GGG52692.1"/>
    </source>
</evidence>
<dbReference type="Gene3D" id="1.10.8.60">
    <property type="match status" value="1"/>
</dbReference>
<dbReference type="EMBL" id="BMGS01000008">
    <property type="protein sequence ID" value="GGG52692.1"/>
    <property type="molecule type" value="Genomic_DNA"/>
</dbReference>
<proteinExistence type="inferred from homology"/>
<evidence type="ECO:0000259" key="5">
    <source>
        <dbReference type="SMART" id="SM00382"/>
    </source>
</evidence>
<evidence type="ECO:0000313" key="7">
    <source>
        <dbReference type="Proteomes" id="UP000601361"/>
    </source>
</evidence>
<dbReference type="InterPro" id="IPR003959">
    <property type="entry name" value="ATPase_AAA_core"/>
</dbReference>
<organism evidence="6 7">
    <name type="scientific">Hymenobacter glacieicola</name>
    <dbReference type="NCBI Taxonomy" id="1562124"/>
    <lineage>
        <taxon>Bacteria</taxon>
        <taxon>Pseudomonadati</taxon>
        <taxon>Bacteroidota</taxon>
        <taxon>Cytophagia</taxon>
        <taxon>Cytophagales</taxon>
        <taxon>Hymenobacteraceae</taxon>
        <taxon>Hymenobacter</taxon>
    </lineage>
</organism>
<dbReference type="SUPFAM" id="SSF52540">
    <property type="entry name" value="P-loop containing nucleoside triphosphate hydrolases"/>
    <property type="match status" value="1"/>
</dbReference>
<reference evidence="7" key="1">
    <citation type="journal article" date="2019" name="Int. J. Syst. Evol. Microbiol.">
        <title>The Global Catalogue of Microorganisms (GCM) 10K type strain sequencing project: providing services to taxonomists for standard genome sequencing and annotation.</title>
        <authorList>
            <consortium name="The Broad Institute Genomics Platform"/>
            <consortium name="The Broad Institute Genome Sequencing Center for Infectious Disease"/>
            <person name="Wu L."/>
            <person name="Ma J."/>
        </authorList>
    </citation>
    <scope>NUCLEOTIDE SEQUENCE [LARGE SCALE GENOMIC DNA]</scope>
    <source>
        <strain evidence="7">CGMCC 1.12990</strain>
    </source>
</reference>
<dbReference type="InterPro" id="IPR003960">
    <property type="entry name" value="ATPase_AAA_CS"/>
</dbReference>
<dbReference type="PANTHER" id="PTHR23077">
    <property type="entry name" value="AAA-FAMILY ATPASE"/>
    <property type="match status" value="1"/>
</dbReference>
<keyword evidence="2 3" id="KW-0067">ATP-binding</keyword>
<dbReference type="Proteomes" id="UP000601361">
    <property type="component" value="Unassembled WGS sequence"/>
</dbReference>
<evidence type="ECO:0000256" key="1">
    <source>
        <dbReference type="ARBA" id="ARBA00022741"/>
    </source>
</evidence>
<dbReference type="Gene3D" id="3.40.50.300">
    <property type="entry name" value="P-loop containing nucleotide triphosphate hydrolases"/>
    <property type="match status" value="1"/>
</dbReference>
<dbReference type="InterPro" id="IPR019734">
    <property type="entry name" value="TPR_rpt"/>
</dbReference>
<dbReference type="Pfam" id="PF00004">
    <property type="entry name" value="AAA"/>
    <property type="match status" value="1"/>
</dbReference>
<dbReference type="Gene3D" id="1.25.40.10">
    <property type="entry name" value="Tetratricopeptide repeat domain"/>
    <property type="match status" value="1"/>
</dbReference>
<evidence type="ECO:0000256" key="2">
    <source>
        <dbReference type="ARBA" id="ARBA00022840"/>
    </source>
</evidence>
<dbReference type="InterPro" id="IPR041569">
    <property type="entry name" value="AAA_lid_3"/>
</dbReference>
<keyword evidence="7" id="KW-1185">Reference proteome</keyword>
<dbReference type="SMART" id="SM00382">
    <property type="entry name" value="AAA"/>
    <property type="match status" value="1"/>
</dbReference>
<feature type="compositionally biased region" description="Pro residues" evidence="4">
    <location>
        <begin position="149"/>
        <end position="158"/>
    </location>
</feature>
<evidence type="ECO:0000256" key="3">
    <source>
        <dbReference type="RuleBase" id="RU003651"/>
    </source>
</evidence>
<dbReference type="InterPro" id="IPR027417">
    <property type="entry name" value="P-loop_NTPase"/>
</dbReference>
<dbReference type="InterPro" id="IPR003593">
    <property type="entry name" value="AAA+_ATPase"/>
</dbReference>
<protein>
    <submittedName>
        <fullName evidence="6">Cell division cycle protein 48</fullName>
    </submittedName>
</protein>